<comment type="caution">
    <text evidence="1">The sequence shown here is derived from an EMBL/GenBank/DDBJ whole genome shotgun (WGS) entry which is preliminary data.</text>
</comment>
<proteinExistence type="predicted"/>
<protein>
    <submittedName>
        <fullName evidence="1">Uncharacterized protein</fullName>
    </submittedName>
</protein>
<reference evidence="1 2" key="1">
    <citation type="submission" date="2013-09" db="EMBL/GenBank/DDBJ databases">
        <authorList>
            <person name="Zeng Z."/>
            <person name="Chen C."/>
        </authorList>
    </citation>
    <scope>NUCLEOTIDE SEQUENCE [LARGE SCALE GENOMIC DNA]</scope>
    <source>
        <strain evidence="1 2">WB 3.3-2</strain>
    </source>
</reference>
<dbReference type="Proteomes" id="UP000030152">
    <property type="component" value="Unassembled WGS sequence"/>
</dbReference>
<dbReference type="AlphaFoldDB" id="A0A0A2M4L0"/>
<dbReference type="EMBL" id="JRLX01000004">
    <property type="protein sequence ID" value="KGO87582.1"/>
    <property type="molecule type" value="Genomic_DNA"/>
</dbReference>
<sequence>MHSFDYYLAKSDLTPYSGTIIFPNFEALHAIASQDNFVNILNAKLQEAVLENKWNRFSFITHLVATVDNGYHDYQPVYLTMMDFVIKNFSKNTHTTNEQVIEVVLDLFWHQEKHLKDLNREGQLKLFSFLKITTGFKYEVSDYDEATFFAVNKSMDLIKYQNDYGDSRVLKNMFLNHFDIHIRNEAAEWIKD</sequence>
<accession>A0A0A2M4L0</accession>
<evidence type="ECO:0000313" key="2">
    <source>
        <dbReference type="Proteomes" id="UP000030152"/>
    </source>
</evidence>
<organism evidence="1 2">
    <name type="scientific">Flavobacterium rivuli WB 3.3-2 = DSM 21788</name>
    <dbReference type="NCBI Taxonomy" id="1121895"/>
    <lineage>
        <taxon>Bacteria</taxon>
        <taxon>Pseudomonadati</taxon>
        <taxon>Bacteroidota</taxon>
        <taxon>Flavobacteriia</taxon>
        <taxon>Flavobacteriales</taxon>
        <taxon>Flavobacteriaceae</taxon>
        <taxon>Flavobacterium</taxon>
    </lineage>
</organism>
<evidence type="ECO:0000313" key="1">
    <source>
        <dbReference type="EMBL" id="KGO87582.1"/>
    </source>
</evidence>
<dbReference type="STRING" id="1121895.GCA_000378485_01441"/>
<name>A0A0A2M4L0_9FLAO</name>
<keyword evidence="2" id="KW-1185">Reference proteome</keyword>
<gene>
    <name evidence="1" type="ORF">Q765_05465</name>
</gene>